<gene>
    <name evidence="2" type="ORF">B6A14_05175</name>
</gene>
<evidence type="ECO:0000313" key="3">
    <source>
        <dbReference type="Proteomes" id="UP000196880"/>
    </source>
</evidence>
<sequence>MSLLRTSLIGGISLSSLHFFWVILLASGFAQSALDFIFKLHMLSSPFQVQAFDLGLAMGLIGITFLIGCFYGALFFLLKNKLSS</sequence>
<evidence type="ECO:0000313" key="2">
    <source>
        <dbReference type="EMBL" id="OWF65204.1"/>
    </source>
</evidence>
<keyword evidence="3" id="KW-1185">Reference proteome</keyword>
<evidence type="ECO:0000256" key="1">
    <source>
        <dbReference type="SAM" id="Phobius"/>
    </source>
</evidence>
<proteinExistence type="predicted"/>
<organism evidence="2 3">
    <name type="scientific">Polynucleobacter hirudinilacicola</name>
    <dbReference type="NCBI Taxonomy" id="1743166"/>
    <lineage>
        <taxon>Bacteria</taxon>
        <taxon>Pseudomonadati</taxon>
        <taxon>Pseudomonadota</taxon>
        <taxon>Betaproteobacteria</taxon>
        <taxon>Burkholderiales</taxon>
        <taxon>Burkholderiaceae</taxon>
        <taxon>Polynucleobacter</taxon>
    </lineage>
</organism>
<dbReference type="Proteomes" id="UP000196880">
    <property type="component" value="Unassembled WGS sequence"/>
</dbReference>
<protein>
    <submittedName>
        <fullName evidence="2">Uncharacterized protein</fullName>
    </submittedName>
</protein>
<comment type="caution">
    <text evidence="2">The sequence shown here is derived from an EMBL/GenBank/DDBJ whole genome shotgun (WGS) entry which is preliminary data.</text>
</comment>
<dbReference type="AlphaFoldDB" id="A0A210RW74"/>
<keyword evidence="1" id="KW-0472">Membrane</keyword>
<name>A0A210RW74_9BURK</name>
<reference evidence="2 3" key="1">
    <citation type="submission" date="2017-03" db="EMBL/GenBank/DDBJ databases">
        <title>New species Polynucleobacter sp. MWH-EgelM1-30-B4.</title>
        <authorList>
            <person name="Hahn M.W."/>
        </authorList>
    </citation>
    <scope>NUCLEOTIDE SEQUENCE [LARGE SCALE GENOMIC DNA]</scope>
    <source>
        <strain evidence="2 3">MWH-EgelM1-30-B4</strain>
    </source>
</reference>
<dbReference type="EMBL" id="NAIA01000003">
    <property type="protein sequence ID" value="OWF65204.1"/>
    <property type="molecule type" value="Genomic_DNA"/>
</dbReference>
<accession>A0A210RW74</accession>
<feature type="transmembrane region" description="Helical" evidence="1">
    <location>
        <begin position="54"/>
        <end position="78"/>
    </location>
</feature>
<keyword evidence="1" id="KW-1133">Transmembrane helix</keyword>
<keyword evidence="1" id="KW-0812">Transmembrane</keyword>